<dbReference type="EMBL" id="JABAYA010000060">
    <property type="protein sequence ID" value="KAF7727277.1"/>
    <property type="molecule type" value="Genomic_DNA"/>
</dbReference>
<dbReference type="InterPro" id="IPR003903">
    <property type="entry name" value="UIM_dom"/>
</dbReference>
<keyword evidence="10" id="KW-1185">Reference proteome</keyword>
<keyword evidence="4" id="KW-0862">Zinc</keyword>
<feature type="compositionally biased region" description="Basic residues" evidence="7">
    <location>
        <begin position="493"/>
        <end position="503"/>
    </location>
</feature>
<evidence type="ECO:0000256" key="7">
    <source>
        <dbReference type="SAM" id="MobiDB-lite"/>
    </source>
</evidence>
<dbReference type="Proteomes" id="UP000605846">
    <property type="component" value="Unassembled WGS sequence"/>
</dbReference>
<accession>A0A8H7BXJ5</accession>
<reference evidence="9" key="1">
    <citation type="submission" date="2020-01" db="EMBL/GenBank/DDBJ databases">
        <title>Genome Sequencing of Three Apophysomyces-Like Fungal Strains Confirms a Novel Fungal Genus in the Mucoromycota with divergent Burkholderia-like Endosymbiotic Bacteria.</title>
        <authorList>
            <person name="Stajich J.E."/>
            <person name="Macias A.M."/>
            <person name="Carter-House D."/>
            <person name="Lovett B."/>
            <person name="Kasson L.R."/>
            <person name="Berry K."/>
            <person name="Grigoriev I."/>
            <person name="Chang Y."/>
            <person name="Spatafora J."/>
            <person name="Kasson M.T."/>
        </authorList>
    </citation>
    <scope>NUCLEOTIDE SEQUENCE</scope>
    <source>
        <strain evidence="9">NRRL A-21654</strain>
    </source>
</reference>
<feature type="compositionally biased region" description="Low complexity" evidence="7">
    <location>
        <begin position="483"/>
        <end position="492"/>
    </location>
</feature>
<dbReference type="OrthoDB" id="2285676at2759"/>
<comment type="caution">
    <text evidence="9">The sequence shown here is derived from an EMBL/GenBank/DDBJ whole genome shotgun (WGS) entry which is preliminary data.</text>
</comment>
<dbReference type="GO" id="GO:0006281">
    <property type="term" value="P:DNA repair"/>
    <property type="evidence" value="ECO:0007669"/>
    <property type="project" value="UniProtKB-KW"/>
</dbReference>
<dbReference type="GO" id="GO:0003677">
    <property type="term" value="F:DNA binding"/>
    <property type="evidence" value="ECO:0007669"/>
    <property type="project" value="InterPro"/>
</dbReference>
<sequence>MALFRNTDSTTSIRKWLKKSNQDNANSRHEDDGETQEERELKLALELSRKEHEEEQRQILDRIAKRANNAQSRSVIDLSCQTFVDQAVLGESDDDFQTTIPRPVKRRLLQKKKTSSNTEDKGLRNDKRKESIKDPASTVKLKHEQDDKTNSIEIDDLSDWINVKEEACQTEAGLDIDDLSAWIDAPTQLLSSQPPSSNSPPSSPPHTPSDYDTFINESTQRREAKGKQPVYEILDDDTDIMDITHTKRATGVPQHSIGLDRHSEMEKTYSISAPMGGSEVLQVQCPICSQSFPGYSIEKHASTCSGTDTDLRAESSSARRSSPFEALDRRLEMDSHPYSRFHNINDTQKIGNAKREQCPLCHEWLESSDLQQHVDDELRNDKSVSDEEDSDCSVLDLCASQREEEDDGYLSPLDGFVNILEHRDEDPGLQEYFDHITPTSTSRTPRRNNGQGRRRGSSSSRGRGGVRKKWYPYRRNHKKKGNKTGSSSSSAKLKGRSSNKKVD</sequence>
<evidence type="ECO:0000259" key="8">
    <source>
        <dbReference type="PROSITE" id="PS51908"/>
    </source>
</evidence>
<evidence type="ECO:0000256" key="6">
    <source>
        <dbReference type="PROSITE-ProRule" id="PRU01256"/>
    </source>
</evidence>
<feature type="compositionally biased region" description="Polar residues" evidence="7">
    <location>
        <begin position="1"/>
        <end position="13"/>
    </location>
</feature>
<dbReference type="GO" id="GO:0008270">
    <property type="term" value="F:zinc ion binding"/>
    <property type="evidence" value="ECO:0007669"/>
    <property type="project" value="UniProtKB-KW"/>
</dbReference>
<feature type="compositionally biased region" description="Basic residues" evidence="7">
    <location>
        <begin position="103"/>
        <end position="114"/>
    </location>
</feature>
<feature type="region of interest" description="Disordered" evidence="7">
    <location>
        <begin position="94"/>
        <end position="146"/>
    </location>
</feature>
<feature type="region of interest" description="Disordered" evidence="7">
    <location>
        <begin position="1"/>
        <end position="40"/>
    </location>
</feature>
<feature type="compositionally biased region" description="Basic and acidic residues" evidence="7">
    <location>
        <begin position="26"/>
        <end position="40"/>
    </location>
</feature>
<dbReference type="AlphaFoldDB" id="A0A8H7BXJ5"/>
<keyword evidence="2 6" id="KW-0227">DNA damage</keyword>
<gene>
    <name evidence="9" type="ORF">EC973_007793</name>
</gene>
<feature type="compositionally biased region" description="Pro residues" evidence="7">
    <location>
        <begin position="197"/>
        <end position="207"/>
    </location>
</feature>
<dbReference type="PROSITE" id="PS50330">
    <property type="entry name" value="UIM"/>
    <property type="match status" value="1"/>
</dbReference>
<keyword evidence="1" id="KW-0479">Metal-binding</keyword>
<feature type="compositionally biased region" description="Low complexity" evidence="7">
    <location>
        <begin position="437"/>
        <end position="461"/>
    </location>
</feature>
<dbReference type="InterPro" id="IPR006642">
    <property type="entry name" value="Rad18_UBZ4"/>
</dbReference>
<keyword evidence="3 6" id="KW-0863">Zinc-finger</keyword>
<evidence type="ECO:0000256" key="3">
    <source>
        <dbReference type="ARBA" id="ARBA00022771"/>
    </source>
</evidence>
<evidence type="ECO:0000313" key="10">
    <source>
        <dbReference type="Proteomes" id="UP000605846"/>
    </source>
</evidence>
<evidence type="ECO:0000256" key="5">
    <source>
        <dbReference type="ARBA" id="ARBA00023204"/>
    </source>
</evidence>
<keyword evidence="5 6" id="KW-0234">DNA repair</keyword>
<evidence type="ECO:0000256" key="4">
    <source>
        <dbReference type="ARBA" id="ARBA00022833"/>
    </source>
</evidence>
<feature type="compositionally biased region" description="Basic and acidic residues" evidence="7">
    <location>
        <begin position="118"/>
        <end position="133"/>
    </location>
</feature>
<evidence type="ECO:0000256" key="2">
    <source>
        <dbReference type="ARBA" id="ARBA00022763"/>
    </source>
</evidence>
<organism evidence="9 10">
    <name type="scientific">Apophysomyces ossiformis</name>
    <dbReference type="NCBI Taxonomy" id="679940"/>
    <lineage>
        <taxon>Eukaryota</taxon>
        <taxon>Fungi</taxon>
        <taxon>Fungi incertae sedis</taxon>
        <taxon>Mucoromycota</taxon>
        <taxon>Mucoromycotina</taxon>
        <taxon>Mucoromycetes</taxon>
        <taxon>Mucorales</taxon>
        <taxon>Mucorineae</taxon>
        <taxon>Mucoraceae</taxon>
        <taxon>Apophysomyces</taxon>
    </lineage>
</organism>
<feature type="domain" description="UBZ4-type" evidence="8">
    <location>
        <begin position="282"/>
        <end position="309"/>
    </location>
</feature>
<protein>
    <recommendedName>
        <fullName evidence="8">UBZ4-type domain-containing protein</fullName>
    </recommendedName>
</protein>
<evidence type="ECO:0000313" key="9">
    <source>
        <dbReference type="EMBL" id="KAF7727277.1"/>
    </source>
</evidence>
<evidence type="ECO:0000256" key="1">
    <source>
        <dbReference type="ARBA" id="ARBA00022723"/>
    </source>
</evidence>
<feature type="region of interest" description="Disordered" evidence="7">
    <location>
        <begin position="188"/>
        <end position="213"/>
    </location>
</feature>
<dbReference type="PROSITE" id="PS51908">
    <property type="entry name" value="ZF_UBZ4"/>
    <property type="match status" value="1"/>
</dbReference>
<feature type="region of interest" description="Disordered" evidence="7">
    <location>
        <begin position="430"/>
        <end position="503"/>
    </location>
</feature>
<feature type="compositionally biased region" description="Basic residues" evidence="7">
    <location>
        <begin position="464"/>
        <end position="482"/>
    </location>
</feature>
<proteinExistence type="predicted"/>
<name>A0A8H7BXJ5_9FUNG</name>